<sequence length="78" mass="8804">MPSFPSDWQIQETHPAPPITKTRLTQKQSQEIVSNLSSWRHARMDREVDRPPRATRGAIQDDCGEGGRGCAERSEEDA</sequence>
<dbReference type="Proteomes" id="UP000215453">
    <property type="component" value="Chromosome 15"/>
</dbReference>
<accession>A0A1Y6M0H8</accession>
<reference evidence="2 3" key="1">
    <citation type="submission" date="2016-10" db="EMBL/GenBank/DDBJ databases">
        <authorList>
            <person name="Varghese N."/>
        </authorList>
    </citation>
    <scope>NUCLEOTIDE SEQUENCE [LARGE SCALE GENOMIC DNA]</scope>
</reference>
<organism evidence="2 3">
    <name type="scientific">Zymoseptoria tritici ST99CH_1A5</name>
    <dbReference type="NCBI Taxonomy" id="1276529"/>
    <lineage>
        <taxon>Eukaryota</taxon>
        <taxon>Fungi</taxon>
        <taxon>Dikarya</taxon>
        <taxon>Ascomycota</taxon>
        <taxon>Pezizomycotina</taxon>
        <taxon>Dothideomycetes</taxon>
        <taxon>Dothideomycetidae</taxon>
        <taxon>Mycosphaerellales</taxon>
        <taxon>Mycosphaerellaceae</taxon>
        <taxon>Zymoseptoria</taxon>
    </lineage>
</organism>
<name>A0A1Y6M0H8_ZYMTR</name>
<evidence type="ECO:0000313" key="3">
    <source>
        <dbReference type="Proteomes" id="UP000215453"/>
    </source>
</evidence>
<feature type="region of interest" description="Disordered" evidence="1">
    <location>
        <begin position="46"/>
        <end position="78"/>
    </location>
</feature>
<gene>
    <name evidence="2" type="ORF">ZT1A5_G11607</name>
</gene>
<dbReference type="AlphaFoldDB" id="A0A1Y6M0H8"/>
<dbReference type="EMBL" id="LT882690">
    <property type="protein sequence ID" value="SMY30157.1"/>
    <property type="molecule type" value="Genomic_DNA"/>
</dbReference>
<proteinExistence type="predicted"/>
<protein>
    <submittedName>
        <fullName evidence="2">Uncharacterized protein</fullName>
    </submittedName>
</protein>
<feature type="compositionally biased region" description="Polar residues" evidence="1">
    <location>
        <begin position="22"/>
        <end position="33"/>
    </location>
</feature>
<evidence type="ECO:0000256" key="1">
    <source>
        <dbReference type="SAM" id="MobiDB-lite"/>
    </source>
</evidence>
<feature type="region of interest" description="Disordered" evidence="1">
    <location>
        <begin position="1"/>
        <end position="33"/>
    </location>
</feature>
<evidence type="ECO:0000313" key="2">
    <source>
        <dbReference type="EMBL" id="SMY30157.1"/>
    </source>
</evidence>
<feature type="compositionally biased region" description="Polar residues" evidence="1">
    <location>
        <begin position="1"/>
        <end position="12"/>
    </location>
</feature>